<comment type="caution">
    <text evidence="2">The sequence shown here is derived from an EMBL/GenBank/DDBJ whole genome shotgun (WGS) entry which is preliminary data.</text>
</comment>
<reference evidence="2" key="1">
    <citation type="journal article" date="2022" name="bioRxiv">
        <title>Sequencing and chromosome-scale assembly of the giantPleurodeles waltlgenome.</title>
        <authorList>
            <person name="Brown T."/>
            <person name="Elewa A."/>
            <person name="Iarovenko S."/>
            <person name="Subramanian E."/>
            <person name="Araus A.J."/>
            <person name="Petzold A."/>
            <person name="Susuki M."/>
            <person name="Suzuki K.-i.T."/>
            <person name="Hayashi T."/>
            <person name="Toyoda A."/>
            <person name="Oliveira C."/>
            <person name="Osipova E."/>
            <person name="Leigh N.D."/>
            <person name="Simon A."/>
            <person name="Yun M.H."/>
        </authorList>
    </citation>
    <scope>NUCLEOTIDE SEQUENCE</scope>
    <source>
        <strain evidence="2">20211129_DDA</strain>
        <tissue evidence="2">Liver</tissue>
    </source>
</reference>
<feature type="region of interest" description="Disordered" evidence="1">
    <location>
        <begin position="1"/>
        <end position="26"/>
    </location>
</feature>
<dbReference type="Proteomes" id="UP001066276">
    <property type="component" value="Chromosome 5"/>
</dbReference>
<gene>
    <name evidence="2" type="ORF">NDU88_006479</name>
</gene>
<proteinExistence type="predicted"/>
<organism evidence="2 3">
    <name type="scientific">Pleurodeles waltl</name>
    <name type="common">Iberian ribbed newt</name>
    <dbReference type="NCBI Taxonomy" id="8319"/>
    <lineage>
        <taxon>Eukaryota</taxon>
        <taxon>Metazoa</taxon>
        <taxon>Chordata</taxon>
        <taxon>Craniata</taxon>
        <taxon>Vertebrata</taxon>
        <taxon>Euteleostomi</taxon>
        <taxon>Amphibia</taxon>
        <taxon>Batrachia</taxon>
        <taxon>Caudata</taxon>
        <taxon>Salamandroidea</taxon>
        <taxon>Salamandridae</taxon>
        <taxon>Pleurodelinae</taxon>
        <taxon>Pleurodeles</taxon>
    </lineage>
</organism>
<evidence type="ECO:0000256" key="1">
    <source>
        <dbReference type="SAM" id="MobiDB-lite"/>
    </source>
</evidence>
<evidence type="ECO:0000313" key="2">
    <source>
        <dbReference type="EMBL" id="KAJ1153721.1"/>
    </source>
</evidence>
<keyword evidence="3" id="KW-1185">Reference proteome</keyword>
<accession>A0AAV7RMM1</accession>
<dbReference type="EMBL" id="JANPWB010000009">
    <property type="protein sequence ID" value="KAJ1153721.1"/>
    <property type="molecule type" value="Genomic_DNA"/>
</dbReference>
<protein>
    <submittedName>
        <fullName evidence="2">Uncharacterized protein</fullName>
    </submittedName>
</protein>
<name>A0AAV7RMM1_PLEWA</name>
<dbReference type="AlphaFoldDB" id="A0AAV7RMM1"/>
<evidence type="ECO:0000313" key="3">
    <source>
        <dbReference type="Proteomes" id="UP001066276"/>
    </source>
</evidence>
<sequence length="132" mass="14665">MQVKTAGMERDKPVSIGGPESGDPSLHEIMEAIQSSRSNIELKIDAVTINVNLLRPDRRKVNDKVTTGDSHTSGLQAMTKRLEKQVQDLTKQQKVVGVKLEDQEGRARRNSVRIMVVPEGAEGRSTELFIEE</sequence>